<dbReference type="SUPFAM" id="SSF55136">
    <property type="entry name" value="Probable bacterial effector-binding domain"/>
    <property type="match status" value="1"/>
</dbReference>
<organism evidence="4 5">
    <name type="scientific">Paenibacillus psychroresistens</name>
    <dbReference type="NCBI Taxonomy" id="1778678"/>
    <lineage>
        <taxon>Bacteria</taxon>
        <taxon>Bacillati</taxon>
        <taxon>Bacillota</taxon>
        <taxon>Bacilli</taxon>
        <taxon>Bacillales</taxon>
        <taxon>Paenibacillaceae</taxon>
        <taxon>Paenibacillus</taxon>
    </lineage>
</organism>
<dbReference type="PROSITE" id="PS01124">
    <property type="entry name" value="HTH_ARAC_FAMILY_2"/>
    <property type="match status" value="1"/>
</dbReference>
<evidence type="ECO:0000256" key="1">
    <source>
        <dbReference type="ARBA" id="ARBA00023015"/>
    </source>
</evidence>
<evidence type="ECO:0000259" key="3">
    <source>
        <dbReference type="PROSITE" id="PS01124"/>
    </source>
</evidence>
<feature type="domain" description="HTH araC/xylS-type" evidence="3">
    <location>
        <begin position="17"/>
        <end position="116"/>
    </location>
</feature>
<dbReference type="InterPro" id="IPR010499">
    <property type="entry name" value="AraC_E-bd"/>
</dbReference>
<dbReference type="PANTHER" id="PTHR40055">
    <property type="entry name" value="TRANSCRIPTIONAL REGULATOR YGIV-RELATED"/>
    <property type="match status" value="1"/>
</dbReference>
<dbReference type="Pfam" id="PF06445">
    <property type="entry name" value="GyrI-like"/>
    <property type="match status" value="1"/>
</dbReference>
<evidence type="ECO:0000313" key="5">
    <source>
        <dbReference type="Proteomes" id="UP000426246"/>
    </source>
</evidence>
<dbReference type="KEGG" id="ppsc:EHS13_09170"/>
<dbReference type="SMART" id="SM00342">
    <property type="entry name" value="HTH_ARAC"/>
    <property type="match status" value="1"/>
</dbReference>
<dbReference type="EMBL" id="CP034235">
    <property type="protein sequence ID" value="QGQ95042.1"/>
    <property type="molecule type" value="Genomic_DNA"/>
</dbReference>
<reference evidence="5" key="1">
    <citation type="submission" date="2018-11" db="EMBL/GenBank/DDBJ databases">
        <title>Complete genome sequence of Paenibacillus sp. ML311-T8.</title>
        <authorList>
            <person name="Nam Y.-D."/>
            <person name="Kang J."/>
            <person name="Chung W.-H."/>
            <person name="Park Y.S."/>
        </authorList>
    </citation>
    <scope>NUCLEOTIDE SEQUENCE [LARGE SCALE GENOMIC DNA]</scope>
    <source>
        <strain evidence="5">ML311-T8</strain>
    </source>
</reference>
<dbReference type="PANTHER" id="PTHR40055:SF1">
    <property type="entry name" value="TRANSCRIPTIONAL REGULATOR YGIV-RELATED"/>
    <property type="match status" value="1"/>
</dbReference>
<dbReference type="InterPro" id="IPR009057">
    <property type="entry name" value="Homeodomain-like_sf"/>
</dbReference>
<dbReference type="Gene3D" id="3.20.80.10">
    <property type="entry name" value="Regulatory factor, effector binding domain"/>
    <property type="match status" value="1"/>
</dbReference>
<dbReference type="GO" id="GO:0043565">
    <property type="term" value="F:sequence-specific DNA binding"/>
    <property type="evidence" value="ECO:0007669"/>
    <property type="project" value="InterPro"/>
</dbReference>
<evidence type="ECO:0000256" key="2">
    <source>
        <dbReference type="ARBA" id="ARBA00023163"/>
    </source>
</evidence>
<dbReference type="GO" id="GO:0003700">
    <property type="term" value="F:DNA-binding transcription factor activity"/>
    <property type="evidence" value="ECO:0007669"/>
    <property type="project" value="InterPro"/>
</dbReference>
<dbReference type="InterPro" id="IPR018060">
    <property type="entry name" value="HTH_AraC"/>
</dbReference>
<dbReference type="SMART" id="SM00871">
    <property type="entry name" value="AraC_E_bind"/>
    <property type="match status" value="1"/>
</dbReference>
<proteinExistence type="predicted"/>
<accession>A0A6B8RHL2</accession>
<gene>
    <name evidence="4" type="ORF">EHS13_09170</name>
</gene>
<dbReference type="Proteomes" id="UP000426246">
    <property type="component" value="Chromosome"/>
</dbReference>
<keyword evidence="1" id="KW-0805">Transcription regulation</keyword>
<dbReference type="InterPro" id="IPR050908">
    <property type="entry name" value="SmbC-like"/>
</dbReference>
<dbReference type="RefSeq" id="WP_155700057.1">
    <property type="nucleotide sequence ID" value="NZ_CP034235.1"/>
</dbReference>
<protein>
    <submittedName>
        <fullName evidence="4">AraC family transcriptional regulator</fullName>
    </submittedName>
</protein>
<dbReference type="Pfam" id="PF12833">
    <property type="entry name" value="HTH_18"/>
    <property type="match status" value="1"/>
</dbReference>
<keyword evidence="2" id="KW-0804">Transcription</keyword>
<dbReference type="Gene3D" id="1.10.10.60">
    <property type="entry name" value="Homeodomain-like"/>
    <property type="match status" value="2"/>
</dbReference>
<name>A0A6B8RHL2_9BACL</name>
<dbReference type="AlphaFoldDB" id="A0A6B8RHL2"/>
<dbReference type="SUPFAM" id="SSF46689">
    <property type="entry name" value="Homeodomain-like"/>
    <property type="match status" value="2"/>
</dbReference>
<dbReference type="InterPro" id="IPR029442">
    <property type="entry name" value="GyrI-like"/>
</dbReference>
<keyword evidence="5" id="KW-1185">Reference proteome</keyword>
<sequence length="303" mass="35478">MQTKRTRTFHNHMSRINLVLNHIDNHLQSPLSLESLAEIAAISTFHFHRVFKAIIGENVHDYIQRLRLQKARRLMIFQPGLTLTEVAMRSGLQSSANFSRTFVKEFGMTGSAYKEKYKLEDSYKKEEYIEKLANLEIRIERLPAYHVAFYRFYHCFIEGHGQAHPGIEASFNQVYHWLLERDQINEQTLCIGTLLDDPYLTPFDKCRYDACFSCPPDVEASGIISTKVIPGGLYAIIPFNNLDFRSFWELIHLLHIKWLPESIYELDMRPSMEMFTTPKPPMFQMQNIDFMHYCLPLKLKSSS</sequence>
<dbReference type="InterPro" id="IPR011256">
    <property type="entry name" value="Reg_factor_effector_dom_sf"/>
</dbReference>
<dbReference type="OrthoDB" id="5337216at2"/>
<evidence type="ECO:0000313" key="4">
    <source>
        <dbReference type="EMBL" id="QGQ95042.1"/>
    </source>
</evidence>